<proteinExistence type="predicted"/>
<keyword evidence="2" id="KW-1185">Reference proteome</keyword>
<dbReference type="Proteomes" id="UP000238312">
    <property type="component" value="Unassembled WGS sequence"/>
</dbReference>
<name>A0A2T0LVT3_9ACTN</name>
<comment type="caution">
    <text evidence="1">The sequence shown here is derived from an EMBL/GenBank/DDBJ whole genome shotgun (WGS) entry which is preliminary data.</text>
</comment>
<evidence type="ECO:0000313" key="2">
    <source>
        <dbReference type="Proteomes" id="UP000238312"/>
    </source>
</evidence>
<dbReference type="OrthoDB" id="4337906at2"/>
<gene>
    <name evidence="1" type="ORF">B0I32_1419</name>
</gene>
<accession>A0A2T0LVT3</accession>
<reference evidence="1 2" key="1">
    <citation type="submission" date="2018-03" db="EMBL/GenBank/DDBJ databases">
        <title>Genomic Encyclopedia of Type Strains, Phase III (KMG-III): the genomes of soil and plant-associated and newly described type strains.</title>
        <authorList>
            <person name="Whitman W."/>
        </authorList>
    </citation>
    <scope>NUCLEOTIDE SEQUENCE [LARGE SCALE GENOMIC DNA]</scope>
    <source>
        <strain evidence="1 2">CGMCC 4.7104</strain>
    </source>
</reference>
<dbReference type="AlphaFoldDB" id="A0A2T0LVT3"/>
<sequence>MTIKELRAQGREGPDELLSFIAPGHRENIPRPRFIEVDIKAGLANLDHGRRSLRPTLVNELSTTFLTNS</sequence>
<dbReference type="EMBL" id="PVNG01000041">
    <property type="protein sequence ID" value="PRX48053.1"/>
    <property type="molecule type" value="Genomic_DNA"/>
</dbReference>
<dbReference type="RefSeq" id="WP_106252939.1">
    <property type="nucleotide sequence ID" value="NZ_PVNG01000041.1"/>
</dbReference>
<protein>
    <submittedName>
        <fullName evidence="1">Uncharacterized protein</fullName>
    </submittedName>
</protein>
<organism evidence="1 2">
    <name type="scientific">Nonomuraea fuscirosea</name>
    <dbReference type="NCBI Taxonomy" id="1291556"/>
    <lineage>
        <taxon>Bacteria</taxon>
        <taxon>Bacillati</taxon>
        <taxon>Actinomycetota</taxon>
        <taxon>Actinomycetes</taxon>
        <taxon>Streptosporangiales</taxon>
        <taxon>Streptosporangiaceae</taxon>
        <taxon>Nonomuraea</taxon>
    </lineage>
</organism>
<evidence type="ECO:0000313" key="1">
    <source>
        <dbReference type="EMBL" id="PRX48053.1"/>
    </source>
</evidence>